<keyword evidence="3" id="KW-1185">Reference proteome</keyword>
<evidence type="ECO:0000313" key="3">
    <source>
        <dbReference type="Proteomes" id="UP000824890"/>
    </source>
</evidence>
<evidence type="ECO:0000256" key="1">
    <source>
        <dbReference type="SAM" id="Phobius"/>
    </source>
</evidence>
<sequence length="270" mass="30192">MSACDEGDGRPAAQEVCRLSIWRHEKHSANLMRESKPFRLRDGEYWFCPPIIIVMLILLNFLEPTNFIEFTSIMTRLAPQYHQELGQCYKYNNPTSQPRCHVSSICISPKLHQFWGELIFDFGIVNITSLPSSSSQSRCLLSAALKSILFSPPSLEDNTCSNAKTLYPKLSSRTWTMSYSQHPTSLNSFLQVQNLYTAQTSPILGRTVYSLPSSAVITSLILLTKKVPQPTGILLSSHWITSSSKGLAFNRPTCSLNTGSSSNACTRVIF</sequence>
<dbReference type="EMBL" id="JAGKQM010000013">
    <property type="protein sequence ID" value="KAH0888466.1"/>
    <property type="molecule type" value="Genomic_DNA"/>
</dbReference>
<gene>
    <name evidence="2" type="ORF">HID58_050895</name>
</gene>
<evidence type="ECO:0000313" key="2">
    <source>
        <dbReference type="EMBL" id="KAH0888466.1"/>
    </source>
</evidence>
<protein>
    <submittedName>
        <fullName evidence="2">Uncharacterized protein</fullName>
    </submittedName>
</protein>
<keyword evidence="1" id="KW-0472">Membrane</keyword>
<reference evidence="2 3" key="1">
    <citation type="submission" date="2021-05" db="EMBL/GenBank/DDBJ databases">
        <title>Genome Assembly of Synthetic Allotetraploid Brassica napus Reveals Homoeologous Exchanges between Subgenomes.</title>
        <authorList>
            <person name="Davis J.T."/>
        </authorList>
    </citation>
    <scope>NUCLEOTIDE SEQUENCE [LARGE SCALE GENOMIC DNA]</scope>
    <source>
        <strain evidence="3">cv. Da-Ae</strain>
        <tissue evidence="2">Seedling</tissue>
    </source>
</reference>
<dbReference type="Proteomes" id="UP000824890">
    <property type="component" value="Unassembled WGS sequence"/>
</dbReference>
<accession>A0ABQ8A7G9</accession>
<comment type="caution">
    <text evidence="2">The sequence shown here is derived from an EMBL/GenBank/DDBJ whole genome shotgun (WGS) entry which is preliminary data.</text>
</comment>
<proteinExistence type="predicted"/>
<keyword evidence="1" id="KW-0812">Transmembrane</keyword>
<organism evidence="2 3">
    <name type="scientific">Brassica napus</name>
    <name type="common">Rape</name>
    <dbReference type="NCBI Taxonomy" id="3708"/>
    <lineage>
        <taxon>Eukaryota</taxon>
        <taxon>Viridiplantae</taxon>
        <taxon>Streptophyta</taxon>
        <taxon>Embryophyta</taxon>
        <taxon>Tracheophyta</taxon>
        <taxon>Spermatophyta</taxon>
        <taxon>Magnoliopsida</taxon>
        <taxon>eudicotyledons</taxon>
        <taxon>Gunneridae</taxon>
        <taxon>Pentapetalae</taxon>
        <taxon>rosids</taxon>
        <taxon>malvids</taxon>
        <taxon>Brassicales</taxon>
        <taxon>Brassicaceae</taxon>
        <taxon>Brassiceae</taxon>
        <taxon>Brassica</taxon>
    </lineage>
</organism>
<feature type="transmembrane region" description="Helical" evidence="1">
    <location>
        <begin position="45"/>
        <end position="62"/>
    </location>
</feature>
<keyword evidence="1" id="KW-1133">Transmembrane helix</keyword>
<name>A0ABQ8A7G9_BRANA</name>